<dbReference type="Gene3D" id="1.20.140.10">
    <property type="entry name" value="Butyryl-CoA Dehydrogenase, subunit A, domain 3"/>
    <property type="match status" value="2"/>
</dbReference>
<evidence type="ECO:0000256" key="6">
    <source>
        <dbReference type="RuleBase" id="RU362125"/>
    </source>
</evidence>
<evidence type="ECO:0000256" key="1">
    <source>
        <dbReference type="ARBA" id="ARBA00001974"/>
    </source>
</evidence>
<comment type="cofactor">
    <cofactor evidence="1 6">
        <name>FAD</name>
        <dbReference type="ChEBI" id="CHEBI:57692"/>
    </cofactor>
</comment>
<feature type="domain" description="Acyl-CoA dehydrogenase/oxidase N-terminal" evidence="10">
    <location>
        <begin position="63"/>
        <end position="168"/>
    </location>
</feature>
<evidence type="ECO:0000313" key="11">
    <source>
        <dbReference type="EMBL" id="GAA2440687.1"/>
    </source>
</evidence>
<accession>A0ABP5WZB1</accession>
<dbReference type="PANTHER" id="PTHR48083">
    <property type="entry name" value="MEDIUM-CHAIN SPECIFIC ACYL-COA DEHYDROGENASE, MITOCHONDRIAL-RELATED"/>
    <property type="match status" value="1"/>
</dbReference>
<feature type="compositionally biased region" description="Basic and acidic residues" evidence="7">
    <location>
        <begin position="635"/>
        <end position="645"/>
    </location>
</feature>
<feature type="region of interest" description="Disordered" evidence="7">
    <location>
        <begin position="623"/>
        <end position="645"/>
    </location>
</feature>
<feature type="region of interest" description="Disordered" evidence="7">
    <location>
        <begin position="1"/>
        <end position="26"/>
    </location>
</feature>
<protein>
    <submittedName>
        <fullName evidence="11">Acyl-CoA dehydrogenase family protein</fullName>
    </submittedName>
</protein>
<evidence type="ECO:0000259" key="8">
    <source>
        <dbReference type="Pfam" id="PF00441"/>
    </source>
</evidence>
<evidence type="ECO:0000313" key="12">
    <source>
        <dbReference type="Proteomes" id="UP001500460"/>
    </source>
</evidence>
<feature type="domain" description="Acyl-CoA oxidase/dehydrogenase middle" evidence="9">
    <location>
        <begin position="173"/>
        <end position="269"/>
    </location>
</feature>
<dbReference type="Gene3D" id="1.10.540.10">
    <property type="entry name" value="Acyl-CoA dehydrogenase/oxidase, N-terminal domain"/>
    <property type="match status" value="1"/>
</dbReference>
<evidence type="ECO:0000256" key="3">
    <source>
        <dbReference type="ARBA" id="ARBA00022630"/>
    </source>
</evidence>
<feature type="compositionally biased region" description="Basic and acidic residues" evidence="7">
    <location>
        <begin position="12"/>
        <end position="26"/>
    </location>
</feature>
<keyword evidence="12" id="KW-1185">Reference proteome</keyword>
<organism evidence="11 12">
    <name type="scientific">Streptomyces glaucus</name>
    <dbReference type="NCBI Taxonomy" id="284029"/>
    <lineage>
        <taxon>Bacteria</taxon>
        <taxon>Bacillati</taxon>
        <taxon>Actinomycetota</taxon>
        <taxon>Actinomycetes</taxon>
        <taxon>Kitasatosporales</taxon>
        <taxon>Streptomycetaceae</taxon>
        <taxon>Streptomyces</taxon>
    </lineage>
</organism>
<name>A0ABP5WZB1_9ACTN</name>
<dbReference type="Proteomes" id="UP001500460">
    <property type="component" value="Unassembled WGS sequence"/>
</dbReference>
<comment type="caution">
    <text evidence="11">The sequence shown here is derived from an EMBL/GenBank/DDBJ whole genome shotgun (WGS) entry which is preliminary data.</text>
</comment>
<dbReference type="InterPro" id="IPR036250">
    <property type="entry name" value="AcylCo_DH-like_C"/>
</dbReference>
<dbReference type="InterPro" id="IPR009075">
    <property type="entry name" value="AcylCo_DH/oxidase_C"/>
</dbReference>
<dbReference type="Pfam" id="PF02770">
    <property type="entry name" value="Acyl-CoA_dh_M"/>
    <property type="match status" value="1"/>
</dbReference>
<dbReference type="Pfam" id="PF00441">
    <property type="entry name" value="Acyl-CoA_dh_1"/>
    <property type="match status" value="1"/>
</dbReference>
<evidence type="ECO:0000256" key="7">
    <source>
        <dbReference type="SAM" id="MobiDB-lite"/>
    </source>
</evidence>
<dbReference type="Gene3D" id="2.40.110.10">
    <property type="entry name" value="Butyryl-CoA Dehydrogenase, subunit A, domain 2"/>
    <property type="match status" value="1"/>
</dbReference>
<dbReference type="SUPFAM" id="SSF56645">
    <property type="entry name" value="Acyl-CoA dehydrogenase NM domain-like"/>
    <property type="match status" value="1"/>
</dbReference>
<keyword evidence="4 6" id="KW-0274">FAD</keyword>
<comment type="similarity">
    <text evidence="2 6">Belongs to the acyl-CoA dehydrogenase family.</text>
</comment>
<keyword evidence="3 6" id="KW-0285">Flavoprotein</keyword>
<gene>
    <name evidence="11" type="ORF">GCM10010421_33990</name>
</gene>
<sequence length="645" mass="71033">MSAPTTPSRPAVTEREARQVAEAAREQDWRKPSFARELFLGRFRLDLIHPHPLPADEDVQRGEEFLAKLRDFCETKVDGAAIEREARIPDEVINGLKELGALGMKIDTRYGGLGLTQVYYNRALALAGSASPAIGALLSAHQSIGVPQPLKLFGTREQKETFLPRCARTDISAFLLTEPDVGSDPARLATTAVPDGDDYVLDGVKLWTTNGVVADLLVVMARVPRSEGHRGGITAFVVEAASEGITVENRNAFMGLRGLENGVTRFHRVRVPAANRIGPEGAGLKIALTTLNTGRLSLPAMCAGAGKWCLKIAREWSGAREQWGKPVARHEAVGSKIAFIAATTFALEAVLDLSSQMADEDRNDIRIEAALAKLYGSETAWLMADHLVQIRGGRGFETAESLRARGERAVPAEQMLRDLRINRIFEGSTEIMHLLIAREAVDAHLSVAGDLIDPDKSLSDKARAGAQAGAFYARWLPKLLAGPGQLPRSYGEFRHGIDLSPHLRYVERTARRLARSTFYAMSRWQGRMETKQGFLGRVVDIGAELFAMSAACVRAEHLRRRGEHGREAYQLADAFCRQARIRVEELFGRLWTNTDDLDRKVVENVLAGRYEWLEHGIVDPSGDGPWIADATPGPSRKENVHRPVR</sequence>
<reference evidence="12" key="1">
    <citation type="journal article" date="2019" name="Int. J. Syst. Evol. Microbiol.">
        <title>The Global Catalogue of Microorganisms (GCM) 10K type strain sequencing project: providing services to taxonomists for standard genome sequencing and annotation.</title>
        <authorList>
            <consortium name="The Broad Institute Genomics Platform"/>
            <consortium name="The Broad Institute Genome Sequencing Center for Infectious Disease"/>
            <person name="Wu L."/>
            <person name="Ma J."/>
        </authorList>
    </citation>
    <scope>NUCLEOTIDE SEQUENCE [LARGE SCALE GENOMIC DNA]</scope>
    <source>
        <strain evidence="12">JCM 6922</strain>
    </source>
</reference>
<evidence type="ECO:0000256" key="4">
    <source>
        <dbReference type="ARBA" id="ARBA00022827"/>
    </source>
</evidence>
<dbReference type="InterPro" id="IPR009100">
    <property type="entry name" value="AcylCoA_DH/oxidase_NM_dom_sf"/>
</dbReference>
<dbReference type="Pfam" id="PF02771">
    <property type="entry name" value="Acyl-CoA_dh_N"/>
    <property type="match status" value="1"/>
</dbReference>
<evidence type="ECO:0000259" key="9">
    <source>
        <dbReference type="Pfam" id="PF02770"/>
    </source>
</evidence>
<evidence type="ECO:0000256" key="2">
    <source>
        <dbReference type="ARBA" id="ARBA00009347"/>
    </source>
</evidence>
<dbReference type="InterPro" id="IPR046373">
    <property type="entry name" value="Acyl-CoA_Oxase/DH_mid-dom_sf"/>
</dbReference>
<evidence type="ECO:0000259" key="10">
    <source>
        <dbReference type="Pfam" id="PF02771"/>
    </source>
</evidence>
<keyword evidence="5 6" id="KW-0560">Oxidoreductase</keyword>
<dbReference type="InterPro" id="IPR013786">
    <property type="entry name" value="AcylCoA_DH/ox_N"/>
</dbReference>
<proteinExistence type="inferred from homology"/>
<feature type="domain" description="Acyl-CoA dehydrogenase/oxidase C-terminal" evidence="8">
    <location>
        <begin position="281"/>
        <end position="439"/>
    </location>
</feature>
<dbReference type="EMBL" id="BAAATK010000020">
    <property type="protein sequence ID" value="GAA2440687.1"/>
    <property type="molecule type" value="Genomic_DNA"/>
</dbReference>
<dbReference type="InterPro" id="IPR050741">
    <property type="entry name" value="Acyl-CoA_dehydrogenase"/>
</dbReference>
<dbReference type="RefSeq" id="WP_344604195.1">
    <property type="nucleotide sequence ID" value="NZ_BAAATK010000020.1"/>
</dbReference>
<dbReference type="SUPFAM" id="SSF47203">
    <property type="entry name" value="Acyl-CoA dehydrogenase C-terminal domain-like"/>
    <property type="match status" value="1"/>
</dbReference>
<evidence type="ECO:0000256" key="5">
    <source>
        <dbReference type="ARBA" id="ARBA00023002"/>
    </source>
</evidence>
<dbReference type="PANTHER" id="PTHR48083:SF31">
    <property type="entry name" value="ACYL-COA DEHYDROGENASE FADE10-RELATED"/>
    <property type="match status" value="1"/>
</dbReference>
<dbReference type="InterPro" id="IPR006091">
    <property type="entry name" value="Acyl-CoA_Oxase/DH_mid-dom"/>
</dbReference>
<dbReference type="InterPro" id="IPR037069">
    <property type="entry name" value="AcylCoA_DH/ox_N_sf"/>
</dbReference>